<protein>
    <recommendedName>
        <fullName evidence="1">DUF6538 domain-containing protein</fullName>
    </recommendedName>
</protein>
<evidence type="ECO:0000259" key="1">
    <source>
        <dbReference type="Pfam" id="PF20172"/>
    </source>
</evidence>
<comment type="caution">
    <text evidence="2">The sequence shown here is derived from an EMBL/GenBank/DDBJ whole genome shotgun (WGS) entry which is preliminary data.</text>
</comment>
<evidence type="ECO:0000313" key="2">
    <source>
        <dbReference type="EMBL" id="MBL3579621.1"/>
    </source>
</evidence>
<dbReference type="RefSeq" id="WP_202241667.1">
    <property type="nucleotide sequence ID" value="NZ_JAESIL010000077.1"/>
</dbReference>
<gene>
    <name evidence="2" type="ORF">JMJ92_15875</name>
</gene>
<dbReference type="Proteomes" id="UP000635853">
    <property type="component" value="Unassembled WGS sequence"/>
</dbReference>
<accession>A0ABS1RJ01</accession>
<feature type="domain" description="DUF6538" evidence="1">
    <location>
        <begin position="2"/>
        <end position="47"/>
    </location>
</feature>
<reference evidence="3" key="1">
    <citation type="submission" date="2021-01" db="EMBL/GenBank/DDBJ databases">
        <title>Draft genomes of Rhodovulum sulfidophilum.</title>
        <authorList>
            <person name="Guzman M.S."/>
        </authorList>
    </citation>
    <scope>NUCLEOTIDE SEQUENCE [LARGE SCALE GENOMIC DNA]</scope>
    <source>
        <strain evidence="3">AB19</strain>
    </source>
</reference>
<organism evidence="2 3">
    <name type="scientific">Rhodovulum visakhapatnamense</name>
    <dbReference type="NCBI Taxonomy" id="364297"/>
    <lineage>
        <taxon>Bacteria</taxon>
        <taxon>Pseudomonadati</taxon>
        <taxon>Pseudomonadota</taxon>
        <taxon>Alphaproteobacteria</taxon>
        <taxon>Rhodobacterales</taxon>
        <taxon>Paracoccaceae</taxon>
        <taxon>Rhodovulum</taxon>
    </lineage>
</organism>
<proteinExistence type="predicted"/>
<dbReference type="InterPro" id="IPR046668">
    <property type="entry name" value="DUF6538"/>
</dbReference>
<dbReference type="EMBL" id="JAESIL010000077">
    <property type="protein sequence ID" value="MBL3579621.1"/>
    <property type="molecule type" value="Genomic_DNA"/>
</dbReference>
<name>A0ABS1RJ01_9RHOB</name>
<evidence type="ECO:0000313" key="3">
    <source>
        <dbReference type="Proteomes" id="UP000635853"/>
    </source>
</evidence>
<keyword evidence="3" id="KW-1185">Reference proteome</keyword>
<dbReference type="Pfam" id="PF20172">
    <property type="entry name" value="DUF6538"/>
    <property type="match status" value="1"/>
</dbReference>
<sequence length="245" mass="27745">MGTYYLRKEVPKRVRDGDVEGRREVYISLGTDSLAEAKQKASRIWDMQIGAWEARLAGDTSDAEARFDAARNLAKQKGFRYIPVERVASLPLTERLERVDAISNRRGQPDMIEARALLGAVERPSITVSRALELYWTLAADVAHGKNANQMRIWRNGRKKPVASFIEHIGDLPLSQITQDDMLDWRQALWERVEAGQYSTNAANKDIGAFCRIVRTISEKKRLGLTLPFSGLSLKDRRVCRPHAP</sequence>